<dbReference type="PROSITE" id="PS51459">
    <property type="entry name" value="FIDO"/>
    <property type="match status" value="1"/>
</dbReference>
<name>A0A2M8GLC7_9BACT</name>
<dbReference type="GO" id="GO:0005524">
    <property type="term" value="F:ATP binding"/>
    <property type="evidence" value="ECO:0007669"/>
    <property type="project" value="UniProtKB-KW"/>
</dbReference>
<dbReference type="PANTHER" id="PTHR13504">
    <property type="entry name" value="FIDO DOMAIN-CONTAINING PROTEIN DDB_G0283145"/>
    <property type="match status" value="1"/>
</dbReference>
<dbReference type="PANTHER" id="PTHR13504:SF38">
    <property type="entry name" value="FIDO DOMAIN-CONTAINING PROTEIN"/>
    <property type="match status" value="1"/>
</dbReference>
<dbReference type="Pfam" id="PF02661">
    <property type="entry name" value="Fic"/>
    <property type="match status" value="1"/>
</dbReference>
<keyword evidence="2" id="KW-0067">ATP-binding</keyword>
<protein>
    <recommendedName>
        <fullName evidence="4">Fido domain-containing protein</fullName>
    </recommendedName>
</protein>
<evidence type="ECO:0000256" key="3">
    <source>
        <dbReference type="PIRSR" id="PIRSR640198-3"/>
    </source>
</evidence>
<evidence type="ECO:0000256" key="2">
    <source>
        <dbReference type="PIRSR" id="PIRSR640198-2"/>
    </source>
</evidence>
<organism evidence="5 6">
    <name type="scientific">Candidatus Roizmanbacteria bacterium CG_4_8_14_3_um_filter_36_10</name>
    <dbReference type="NCBI Taxonomy" id="1974834"/>
    <lineage>
        <taxon>Bacteria</taxon>
        <taxon>Candidatus Roizmaniibacteriota</taxon>
    </lineage>
</organism>
<reference evidence="6" key="1">
    <citation type="submission" date="2017-09" db="EMBL/GenBank/DDBJ databases">
        <title>Depth-based differentiation of microbial function through sediment-hosted aquifers and enrichment of novel symbionts in the deep terrestrial subsurface.</title>
        <authorList>
            <person name="Probst A.J."/>
            <person name="Ladd B."/>
            <person name="Jarett J.K."/>
            <person name="Geller-Mcgrath D.E."/>
            <person name="Sieber C.M.K."/>
            <person name="Emerson J.B."/>
            <person name="Anantharaman K."/>
            <person name="Thomas B.C."/>
            <person name="Malmstrom R."/>
            <person name="Stieglmeier M."/>
            <person name="Klingl A."/>
            <person name="Woyke T."/>
            <person name="Ryan C.M."/>
            <person name="Banfield J.F."/>
        </authorList>
    </citation>
    <scope>NUCLEOTIDE SEQUENCE [LARGE SCALE GENOMIC DNA]</scope>
</reference>
<dbReference type="InterPro" id="IPR003812">
    <property type="entry name" value="Fido"/>
</dbReference>
<comment type="caution">
    <text evidence="5">The sequence shown here is derived from an EMBL/GenBank/DDBJ whole genome shotgun (WGS) entry which is preliminary data.</text>
</comment>
<evidence type="ECO:0000313" key="5">
    <source>
        <dbReference type="EMBL" id="PJC81353.1"/>
    </source>
</evidence>
<feature type="binding site" evidence="2">
    <location>
        <begin position="219"/>
        <end position="220"/>
    </location>
    <ligand>
        <name>ATP</name>
        <dbReference type="ChEBI" id="CHEBI:30616"/>
    </ligand>
</feature>
<dbReference type="Proteomes" id="UP000229370">
    <property type="component" value="Unassembled WGS sequence"/>
</dbReference>
<feature type="active site" evidence="1">
    <location>
        <position position="177"/>
    </location>
</feature>
<evidence type="ECO:0000313" key="6">
    <source>
        <dbReference type="Proteomes" id="UP000229370"/>
    </source>
</evidence>
<accession>A0A2M8GLC7</accession>
<proteinExistence type="predicted"/>
<feature type="site" description="Important for autoinhibition of adenylyltransferase activity" evidence="3">
    <location>
        <position position="56"/>
    </location>
</feature>
<dbReference type="InterPro" id="IPR036597">
    <property type="entry name" value="Fido-like_dom_sf"/>
</dbReference>
<keyword evidence="2" id="KW-0547">Nucleotide-binding</keyword>
<evidence type="ECO:0000259" key="4">
    <source>
        <dbReference type="PROSITE" id="PS51459"/>
    </source>
</evidence>
<dbReference type="EMBL" id="PFQK01000089">
    <property type="protein sequence ID" value="PJC81353.1"/>
    <property type="molecule type" value="Genomic_DNA"/>
</dbReference>
<dbReference type="InterPro" id="IPR040198">
    <property type="entry name" value="Fido_containing"/>
</dbReference>
<dbReference type="SUPFAM" id="SSF140931">
    <property type="entry name" value="Fic-like"/>
    <property type="match status" value="1"/>
</dbReference>
<dbReference type="AlphaFoldDB" id="A0A2M8GLC7"/>
<dbReference type="Gene3D" id="1.10.3290.10">
    <property type="entry name" value="Fido-like domain"/>
    <property type="match status" value="1"/>
</dbReference>
<feature type="binding site" evidence="2">
    <location>
        <begin position="181"/>
        <end position="188"/>
    </location>
    <ligand>
        <name>ATP</name>
        <dbReference type="ChEBI" id="CHEBI:30616"/>
    </ligand>
</feature>
<feature type="domain" description="Fido" evidence="4">
    <location>
        <begin position="96"/>
        <end position="239"/>
    </location>
</feature>
<sequence>MKIPPVYSINAEVVELIAKIDASRQLIISLSPSPQIIQKIQRVSLLKSSLFSARIEGNSLSLENLNGIDEKKEKKEITNILEASKYLQSEHDLKAIDLSLIKNLHQLVMNNLTPYPGNFRKEMSAIFNQTGVAIYVPPPPTNIFNLINQLIKFINSKKERFPLIAGFLAHLVFEKIHPFIDGNGRVGRLLISAVFKVYDYDYGLVVPFEEYLDEHKSDYYYFLNIGLKQTNDYLLFMLKAFYRQTEKIIGLLKSEMNNKNKVYLPPRQEEIFQIIKEHHVVSFDFIKRRFLQVPVRTLRWDLKKLVGANLIVKIGKTRGSYYSII</sequence>
<gene>
    <name evidence="5" type="ORF">CO007_05130</name>
</gene>
<evidence type="ECO:0000256" key="1">
    <source>
        <dbReference type="PIRSR" id="PIRSR640198-1"/>
    </source>
</evidence>